<dbReference type="AlphaFoldDB" id="A0A0U9HSD0"/>
<keyword evidence="3" id="KW-0808">Transferase</keyword>
<sequence>MGCTLSVWSTLYDSVVPNGSDVWIGDRRFRVVKELGEGGFAFVYLVKEMPTERPQERPTSYVADDGQYAMKKFLIQTEEQLQLVKQEVVSSTRFQHPNLLPLLEHSIITVKDKHVSPQGALDGNWTREAYFLFPVYREGTLQDAISQMQETKDCFSAPEVLQILKQICGGLLVMHSSDPPFAHNDIKPGNVLLERRSGNIKAVIMDYGSVSPARRKVSTRKEALVLQEWAAEHCTAPYRAPELFDTPSSCEIDERTDVWSLGCTLYAIMYHVNPFEFAVNDKGGGGSLALAAISGRVQWPTSPVKSYPPSFHDLVLSMLNTDWTRRPHIRDLCRTVENMISTLPPEM</sequence>
<dbReference type="STRING" id="105231.A0A0U9HSD0"/>
<accession>A0A0U9HSD0</accession>
<name>A0A0U9HSD0_KLENI</name>
<dbReference type="InterPro" id="IPR052239">
    <property type="entry name" value="Ser/Thr-specific_kinases"/>
</dbReference>
<dbReference type="PANTHER" id="PTHR45998:SF2">
    <property type="entry name" value="SERINE_THREONINE-PROTEIN KINASE 16"/>
    <property type="match status" value="1"/>
</dbReference>
<evidence type="ECO:0000313" key="11">
    <source>
        <dbReference type="Proteomes" id="UP000054558"/>
    </source>
</evidence>
<organism evidence="10 11">
    <name type="scientific">Klebsormidium nitens</name>
    <name type="common">Green alga</name>
    <name type="synonym">Ulothrix nitens</name>
    <dbReference type="NCBI Taxonomy" id="105231"/>
    <lineage>
        <taxon>Eukaryota</taxon>
        <taxon>Viridiplantae</taxon>
        <taxon>Streptophyta</taxon>
        <taxon>Klebsormidiophyceae</taxon>
        <taxon>Klebsormidiales</taxon>
        <taxon>Klebsormidiaceae</taxon>
        <taxon>Klebsormidium</taxon>
    </lineage>
</organism>
<keyword evidence="11" id="KW-1185">Reference proteome</keyword>
<evidence type="ECO:0000256" key="6">
    <source>
        <dbReference type="ARBA" id="ARBA00022840"/>
    </source>
</evidence>
<evidence type="ECO:0000256" key="7">
    <source>
        <dbReference type="ARBA" id="ARBA00047899"/>
    </source>
</evidence>
<dbReference type="InterPro" id="IPR011009">
    <property type="entry name" value="Kinase-like_dom_sf"/>
</dbReference>
<dbReference type="SUPFAM" id="SSF56112">
    <property type="entry name" value="Protein kinase-like (PK-like)"/>
    <property type="match status" value="1"/>
</dbReference>
<comment type="catalytic activity">
    <reaction evidence="8">
        <text>L-seryl-[protein] + ATP = O-phospho-L-seryl-[protein] + ADP + H(+)</text>
        <dbReference type="Rhea" id="RHEA:17989"/>
        <dbReference type="Rhea" id="RHEA-COMP:9863"/>
        <dbReference type="Rhea" id="RHEA-COMP:11604"/>
        <dbReference type="ChEBI" id="CHEBI:15378"/>
        <dbReference type="ChEBI" id="CHEBI:29999"/>
        <dbReference type="ChEBI" id="CHEBI:30616"/>
        <dbReference type="ChEBI" id="CHEBI:83421"/>
        <dbReference type="ChEBI" id="CHEBI:456216"/>
        <dbReference type="EC" id="2.7.11.1"/>
    </reaction>
</comment>
<dbReference type="GO" id="GO:0005524">
    <property type="term" value="F:ATP binding"/>
    <property type="evidence" value="ECO:0007669"/>
    <property type="project" value="UniProtKB-KW"/>
</dbReference>
<gene>
    <name evidence="10" type="ORF">KFL_001570170</name>
</gene>
<dbReference type="GO" id="GO:0004674">
    <property type="term" value="F:protein serine/threonine kinase activity"/>
    <property type="evidence" value="ECO:0000318"/>
    <property type="project" value="GO_Central"/>
</dbReference>
<evidence type="ECO:0000256" key="2">
    <source>
        <dbReference type="ARBA" id="ARBA00022527"/>
    </source>
</evidence>
<proteinExistence type="predicted"/>
<evidence type="ECO:0000313" key="10">
    <source>
        <dbReference type="EMBL" id="GAQ83678.1"/>
    </source>
</evidence>
<dbReference type="Proteomes" id="UP000054558">
    <property type="component" value="Unassembled WGS sequence"/>
</dbReference>
<dbReference type="PANTHER" id="PTHR45998">
    <property type="entry name" value="SERINE/THREONINE-PROTEIN KINASE 16"/>
    <property type="match status" value="1"/>
</dbReference>
<dbReference type="EC" id="2.7.11.1" evidence="1"/>
<dbReference type="Gene3D" id="1.10.510.10">
    <property type="entry name" value="Transferase(Phosphotransferase) domain 1"/>
    <property type="match status" value="1"/>
</dbReference>
<reference evidence="10 11" key="1">
    <citation type="journal article" date="2014" name="Nat. Commun.">
        <title>Klebsormidium flaccidum genome reveals primary factors for plant terrestrial adaptation.</title>
        <authorList>
            <person name="Hori K."/>
            <person name="Maruyama F."/>
            <person name="Fujisawa T."/>
            <person name="Togashi T."/>
            <person name="Yamamoto N."/>
            <person name="Seo M."/>
            <person name="Sato S."/>
            <person name="Yamada T."/>
            <person name="Mori H."/>
            <person name="Tajima N."/>
            <person name="Moriyama T."/>
            <person name="Ikeuchi M."/>
            <person name="Watanabe M."/>
            <person name="Wada H."/>
            <person name="Kobayashi K."/>
            <person name="Saito M."/>
            <person name="Masuda T."/>
            <person name="Sasaki-Sekimoto Y."/>
            <person name="Mashiguchi K."/>
            <person name="Awai K."/>
            <person name="Shimojima M."/>
            <person name="Masuda S."/>
            <person name="Iwai M."/>
            <person name="Nobusawa T."/>
            <person name="Narise T."/>
            <person name="Kondo S."/>
            <person name="Saito H."/>
            <person name="Sato R."/>
            <person name="Murakawa M."/>
            <person name="Ihara Y."/>
            <person name="Oshima-Yamada Y."/>
            <person name="Ohtaka K."/>
            <person name="Satoh M."/>
            <person name="Sonobe K."/>
            <person name="Ishii M."/>
            <person name="Ohtani R."/>
            <person name="Kanamori-Sato M."/>
            <person name="Honoki R."/>
            <person name="Miyazaki D."/>
            <person name="Mochizuki H."/>
            <person name="Umetsu J."/>
            <person name="Higashi K."/>
            <person name="Shibata D."/>
            <person name="Kamiya Y."/>
            <person name="Sato N."/>
            <person name="Nakamura Y."/>
            <person name="Tabata S."/>
            <person name="Ida S."/>
            <person name="Kurokawa K."/>
            <person name="Ohta H."/>
        </authorList>
    </citation>
    <scope>NUCLEOTIDE SEQUENCE [LARGE SCALE GENOMIC DNA]</scope>
    <source>
        <strain evidence="10 11">NIES-2285</strain>
    </source>
</reference>
<evidence type="ECO:0000256" key="3">
    <source>
        <dbReference type="ARBA" id="ARBA00022679"/>
    </source>
</evidence>
<comment type="catalytic activity">
    <reaction evidence="7">
        <text>L-threonyl-[protein] + ATP = O-phospho-L-threonyl-[protein] + ADP + H(+)</text>
        <dbReference type="Rhea" id="RHEA:46608"/>
        <dbReference type="Rhea" id="RHEA-COMP:11060"/>
        <dbReference type="Rhea" id="RHEA-COMP:11605"/>
        <dbReference type="ChEBI" id="CHEBI:15378"/>
        <dbReference type="ChEBI" id="CHEBI:30013"/>
        <dbReference type="ChEBI" id="CHEBI:30616"/>
        <dbReference type="ChEBI" id="CHEBI:61977"/>
        <dbReference type="ChEBI" id="CHEBI:456216"/>
        <dbReference type="EC" id="2.7.11.1"/>
    </reaction>
</comment>
<dbReference type="PROSITE" id="PS50011">
    <property type="entry name" value="PROTEIN_KINASE_DOM"/>
    <property type="match status" value="1"/>
</dbReference>
<dbReference type="OMA" id="AMHQYKV"/>
<dbReference type="Pfam" id="PF00069">
    <property type="entry name" value="Pkinase"/>
    <property type="match status" value="1"/>
</dbReference>
<evidence type="ECO:0000256" key="4">
    <source>
        <dbReference type="ARBA" id="ARBA00022741"/>
    </source>
</evidence>
<feature type="domain" description="Protein kinase" evidence="9">
    <location>
        <begin position="29"/>
        <end position="340"/>
    </location>
</feature>
<protein>
    <recommendedName>
        <fullName evidence="1">non-specific serine/threonine protein kinase</fullName>
        <ecNumber evidence="1">2.7.11.1</ecNumber>
    </recommendedName>
</protein>
<dbReference type="GO" id="GO:0005737">
    <property type="term" value="C:cytoplasm"/>
    <property type="evidence" value="ECO:0000318"/>
    <property type="project" value="GO_Central"/>
</dbReference>
<dbReference type="InterPro" id="IPR000719">
    <property type="entry name" value="Prot_kinase_dom"/>
</dbReference>
<keyword evidence="5 10" id="KW-0418">Kinase</keyword>
<keyword evidence="6" id="KW-0067">ATP-binding</keyword>
<dbReference type="InterPro" id="IPR008271">
    <property type="entry name" value="Ser/Thr_kinase_AS"/>
</dbReference>
<keyword evidence="2 10" id="KW-0723">Serine/threonine-protein kinase</keyword>
<keyword evidence="4" id="KW-0547">Nucleotide-binding</keyword>
<evidence type="ECO:0000256" key="8">
    <source>
        <dbReference type="ARBA" id="ARBA00048679"/>
    </source>
</evidence>
<evidence type="ECO:0000256" key="5">
    <source>
        <dbReference type="ARBA" id="ARBA00022777"/>
    </source>
</evidence>
<dbReference type="OrthoDB" id="248923at2759"/>
<dbReference type="EMBL" id="DF237106">
    <property type="protein sequence ID" value="GAQ83678.1"/>
    <property type="molecule type" value="Genomic_DNA"/>
</dbReference>
<evidence type="ECO:0000259" key="9">
    <source>
        <dbReference type="PROSITE" id="PS50011"/>
    </source>
</evidence>
<evidence type="ECO:0000256" key="1">
    <source>
        <dbReference type="ARBA" id="ARBA00012513"/>
    </source>
</evidence>
<dbReference type="PROSITE" id="PS00108">
    <property type="entry name" value="PROTEIN_KINASE_ST"/>
    <property type="match status" value="1"/>
</dbReference>
<dbReference type="SMART" id="SM00220">
    <property type="entry name" value="S_TKc"/>
    <property type="match status" value="1"/>
</dbReference>